<accession>A0ABM1SVY0</accession>
<evidence type="ECO:0000313" key="3">
    <source>
        <dbReference type="RefSeq" id="XP_022247786.1"/>
    </source>
</evidence>
<protein>
    <submittedName>
        <fullName evidence="3">Uncharacterized protein LOC106464390</fullName>
    </submittedName>
</protein>
<dbReference type="GeneID" id="106464390"/>
<keyword evidence="1" id="KW-0472">Membrane</keyword>
<keyword evidence="1" id="KW-1133">Transmembrane helix</keyword>
<proteinExistence type="predicted"/>
<keyword evidence="1" id="KW-0812">Transmembrane</keyword>
<keyword evidence="2" id="KW-1185">Reference proteome</keyword>
<sequence length="192" mass="21332">MAEVGVLRSCVFNALVLLFILSFLNGSCSKYCPKVIDSPNSNNSTITDSISSSVRRNSVENEDYLPSLYRCPLSTDPEYYTECCDSIEKICCPLTRQFYEIENWLAIVIAVSVSLICLTLAAVVVICCFSSHCPLYNICRRQYTAEIPVYDKEEDNFSSATMPKESTGKSRPGFLGVVHCQENNSSCEPAIV</sequence>
<organism evidence="2 3">
    <name type="scientific">Limulus polyphemus</name>
    <name type="common">Atlantic horseshoe crab</name>
    <dbReference type="NCBI Taxonomy" id="6850"/>
    <lineage>
        <taxon>Eukaryota</taxon>
        <taxon>Metazoa</taxon>
        <taxon>Ecdysozoa</taxon>
        <taxon>Arthropoda</taxon>
        <taxon>Chelicerata</taxon>
        <taxon>Merostomata</taxon>
        <taxon>Xiphosura</taxon>
        <taxon>Limulidae</taxon>
        <taxon>Limulus</taxon>
    </lineage>
</organism>
<name>A0ABM1SVY0_LIMPO</name>
<evidence type="ECO:0000256" key="1">
    <source>
        <dbReference type="SAM" id="Phobius"/>
    </source>
</evidence>
<reference evidence="3" key="1">
    <citation type="submission" date="2025-08" db="UniProtKB">
        <authorList>
            <consortium name="RefSeq"/>
        </authorList>
    </citation>
    <scope>IDENTIFICATION</scope>
    <source>
        <tissue evidence="3">Muscle</tissue>
    </source>
</reference>
<feature type="transmembrane region" description="Helical" evidence="1">
    <location>
        <begin position="6"/>
        <end position="24"/>
    </location>
</feature>
<gene>
    <name evidence="3" type="primary">LOC106464390</name>
</gene>
<dbReference type="RefSeq" id="XP_022247786.1">
    <property type="nucleotide sequence ID" value="XM_022392078.1"/>
</dbReference>
<dbReference type="Proteomes" id="UP000694941">
    <property type="component" value="Unplaced"/>
</dbReference>
<evidence type="ECO:0000313" key="2">
    <source>
        <dbReference type="Proteomes" id="UP000694941"/>
    </source>
</evidence>
<feature type="transmembrane region" description="Helical" evidence="1">
    <location>
        <begin position="104"/>
        <end position="126"/>
    </location>
</feature>